<keyword evidence="3 5" id="KW-1133">Transmembrane helix</keyword>
<evidence type="ECO:0000256" key="2">
    <source>
        <dbReference type="ARBA" id="ARBA00022692"/>
    </source>
</evidence>
<feature type="transmembrane region" description="Helical" evidence="5">
    <location>
        <begin position="36"/>
        <end position="59"/>
    </location>
</feature>
<dbReference type="STRING" id="48709.A0A1D2NJT7"/>
<keyword evidence="7" id="KW-0675">Receptor</keyword>
<feature type="transmembrane region" description="Helical" evidence="5">
    <location>
        <begin position="119"/>
        <end position="139"/>
    </location>
</feature>
<keyword evidence="8" id="KW-1185">Reference proteome</keyword>
<dbReference type="SUPFAM" id="SSF81321">
    <property type="entry name" value="Family A G protein-coupled receptor-like"/>
    <property type="match status" value="1"/>
</dbReference>
<evidence type="ECO:0000256" key="4">
    <source>
        <dbReference type="ARBA" id="ARBA00023136"/>
    </source>
</evidence>
<accession>A0A1D2NJT7</accession>
<feature type="transmembrane region" description="Helical" evidence="5">
    <location>
        <begin position="85"/>
        <end position="107"/>
    </location>
</feature>
<dbReference type="InterPro" id="IPR017452">
    <property type="entry name" value="GPCR_Rhodpsn_7TM"/>
</dbReference>
<sequence length="194" mass="22319">MFEKKDADGNFTSDLSRFPYIFKSSYFSNKIYRKFVLYHMLIDFASPFPLLLIFNGLLYRSIYISNKIRQTLTTSQRREVNAAKMFSIVALILLLCHTVAVVIFVTTQIHGVTFRELQFIQMVAVTINASINFIIYYAFGKPFRDEFWIVVRACKLFSNKVEQAAVTPSSSTMGTVEMGMTTKTRSVKTSRRGH</sequence>
<dbReference type="PANTHER" id="PTHR46641:SF2">
    <property type="entry name" value="FMRFAMIDE RECEPTOR"/>
    <property type="match status" value="1"/>
</dbReference>
<reference evidence="7 8" key="1">
    <citation type="journal article" date="2016" name="Genome Biol. Evol.">
        <title>Gene Family Evolution Reflects Adaptation to Soil Environmental Stressors in the Genome of the Collembolan Orchesella cincta.</title>
        <authorList>
            <person name="Faddeeva-Vakhrusheva A."/>
            <person name="Derks M.F."/>
            <person name="Anvar S.Y."/>
            <person name="Agamennone V."/>
            <person name="Suring W."/>
            <person name="Smit S."/>
            <person name="van Straalen N.M."/>
            <person name="Roelofs D."/>
        </authorList>
    </citation>
    <scope>NUCLEOTIDE SEQUENCE [LARGE SCALE GENOMIC DNA]</scope>
    <source>
        <tissue evidence="7">Mixed pool</tissue>
    </source>
</reference>
<name>A0A1D2NJT7_ORCCI</name>
<gene>
    <name evidence="7" type="ORF">Ocin01_01111</name>
</gene>
<dbReference type="PANTHER" id="PTHR46641">
    <property type="entry name" value="FMRFAMIDE RECEPTOR-RELATED"/>
    <property type="match status" value="1"/>
</dbReference>
<comment type="caution">
    <text evidence="7">The sequence shown here is derived from an EMBL/GenBank/DDBJ whole genome shotgun (WGS) entry which is preliminary data.</text>
</comment>
<evidence type="ECO:0000259" key="6">
    <source>
        <dbReference type="PROSITE" id="PS50262"/>
    </source>
</evidence>
<organism evidence="7 8">
    <name type="scientific">Orchesella cincta</name>
    <name type="common">Springtail</name>
    <name type="synonym">Podura cincta</name>
    <dbReference type="NCBI Taxonomy" id="48709"/>
    <lineage>
        <taxon>Eukaryota</taxon>
        <taxon>Metazoa</taxon>
        <taxon>Ecdysozoa</taxon>
        <taxon>Arthropoda</taxon>
        <taxon>Hexapoda</taxon>
        <taxon>Collembola</taxon>
        <taxon>Entomobryomorpha</taxon>
        <taxon>Entomobryoidea</taxon>
        <taxon>Orchesellidae</taxon>
        <taxon>Orchesellinae</taxon>
        <taxon>Orchesella</taxon>
    </lineage>
</organism>
<dbReference type="EMBL" id="LJIJ01000021">
    <property type="protein sequence ID" value="ODN05548.1"/>
    <property type="molecule type" value="Genomic_DNA"/>
</dbReference>
<dbReference type="PROSITE" id="PS50262">
    <property type="entry name" value="G_PROTEIN_RECEP_F1_2"/>
    <property type="match status" value="1"/>
</dbReference>
<dbReference type="GO" id="GO:0016020">
    <property type="term" value="C:membrane"/>
    <property type="evidence" value="ECO:0007669"/>
    <property type="project" value="UniProtKB-SubCell"/>
</dbReference>
<evidence type="ECO:0000256" key="5">
    <source>
        <dbReference type="SAM" id="Phobius"/>
    </source>
</evidence>
<evidence type="ECO:0000313" key="8">
    <source>
        <dbReference type="Proteomes" id="UP000094527"/>
    </source>
</evidence>
<evidence type="ECO:0000256" key="1">
    <source>
        <dbReference type="ARBA" id="ARBA00004370"/>
    </source>
</evidence>
<keyword evidence="2 5" id="KW-0812">Transmembrane</keyword>
<evidence type="ECO:0000313" key="7">
    <source>
        <dbReference type="EMBL" id="ODN05548.1"/>
    </source>
</evidence>
<dbReference type="Gene3D" id="1.20.1070.10">
    <property type="entry name" value="Rhodopsin 7-helix transmembrane proteins"/>
    <property type="match status" value="1"/>
</dbReference>
<dbReference type="Proteomes" id="UP000094527">
    <property type="component" value="Unassembled WGS sequence"/>
</dbReference>
<keyword evidence="4 5" id="KW-0472">Membrane</keyword>
<protein>
    <submittedName>
        <fullName evidence="7">FMRFamide receptor</fullName>
    </submittedName>
</protein>
<proteinExistence type="predicted"/>
<dbReference type="OrthoDB" id="10011262at2759"/>
<evidence type="ECO:0000256" key="3">
    <source>
        <dbReference type="ARBA" id="ARBA00022989"/>
    </source>
</evidence>
<dbReference type="AlphaFoldDB" id="A0A1D2NJT7"/>
<dbReference type="InterPro" id="IPR052954">
    <property type="entry name" value="GPCR-Ligand_Int"/>
</dbReference>
<comment type="subcellular location">
    <subcellularLocation>
        <location evidence="1">Membrane</location>
    </subcellularLocation>
</comment>
<feature type="domain" description="G-protein coupled receptors family 1 profile" evidence="6">
    <location>
        <begin position="1"/>
        <end position="136"/>
    </location>
</feature>